<dbReference type="EMBL" id="JACVVK020000075">
    <property type="protein sequence ID" value="KAK7495426.1"/>
    <property type="molecule type" value="Genomic_DNA"/>
</dbReference>
<protein>
    <submittedName>
        <fullName evidence="1">Uncharacterized protein</fullName>
    </submittedName>
</protein>
<evidence type="ECO:0000313" key="2">
    <source>
        <dbReference type="Proteomes" id="UP001519460"/>
    </source>
</evidence>
<proteinExistence type="predicted"/>
<evidence type="ECO:0000313" key="1">
    <source>
        <dbReference type="EMBL" id="KAK7495426.1"/>
    </source>
</evidence>
<keyword evidence="2" id="KW-1185">Reference proteome</keyword>
<accession>A0ABD0L846</accession>
<sequence length="96" mass="10662">MKEQDYNGRCFIGTNPVPPLRVTAGVQMEGRREVGDEGMDMPELLDIMMAFWGCSVQGTSGQHLSTLRNHHVFRWDNDEPITIRPSDPGVAADSMG</sequence>
<name>A0ABD0L846_9CAEN</name>
<gene>
    <name evidence="1" type="ORF">BaRGS_00013365</name>
</gene>
<reference evidence="1 2" key="1">
    <citation type="journal article" date="2023" name="Sci. Data">
        <title>Genome assembly of the Korean intertidal mud-creeper Batillaria attramentaria.</title>
        <authorList>
            <person name="Patra A.K."/>
            <person name="Ho P.T."/>
            <person name="Jun S."/>
            <person name="Lee S.J."/>
            <person name="Kim Y."/>
            <person name="Won Y.J."/>
        </authorList>
    </citation>
    <scope>NUCLEOTIDE SEQUENCE [LARGE SCALE GENOMIC DNA]</scope>
    <source>
        <strain evidence="1">Wonlab-2016</strain>
    </source>
</reference>
<dbReference type="Proteomes" id="UP001519460">
    <property type="component" value="Unassembled WGS sequence"/>
</dbReference>
<organism evidence="1 2">
    <name type="scientific">Batillaria attramentaria</name>
    <dbReference type="NCBI Taxonomy" id="370345"/>
    <lineage>
        <taxon>Eukaryota</taxon>
        <taxon>Metazoa</taxon>
        <taxon>Spiralia</taxon>
        <taxon>Lophotrochozoa</taxon>
        <taxon>Mollusca</taxon>
        <taxon>Gastropoda</taxon>
        <taxon>Caenogastropoda</taxon>
        <taxon>Sorbeoconcha</taxon>
        <taxon>Cerithioidea</taxon>
        <taxon>Batillariidae</taxon>
        <taxon>Batillaria</taxon>
    </lineage>
</organism>
<dbReference type="AlphaFoldDB" id="A0ABD0L846"/>
<comment type="caution">
    <text evidence="1">The sequence shown here is derived from an EMBL/GenBank/DDBJ whole genome shotgun (WGS) entry which is preliminary data.</text>
</comment>